<dbReference type="RefSeq" id="WP_311686415.1">
    <property type="nucleotide sequence ID" value="NZ_JAVRHM010000020.1"/>
</dbReference>
<gene>
    <name evidence="2" type="ORF">RM549_15400</name>
</gene>
<protein>
    <recommendedName>
        <fullName evidence="4">Allorecognition 2</fullName>
    </recommendedName>
</protein>
<name>A0ABU3E5H7_9FLAO</name>
<evidence type="ECO:0000313" key="2">
    <source>
        <dbReference type="EMBL" id="MDT0691180.1"/>
    </source>
</evidence>
<dbReference type="Proteomes" id="UP001261624">
    <property type="component" value="Unassembled WGS sequence"/>
</dbReference>
<keyword evidence="3" id="KW-1185">Reference proteome</keyword>
<reference evidence="2 3" key="1">
    <citation type="submission" date="2023-09" db="EMBL/GenBank/DDBJ databases">
        <authorList>
            <person name="Rey-Velasco X."/>
        </authorList>
    </citation>
    <scope>NUCLEOTIDE SEQUENCE [LARGE SCALE GENOMIC DNA]</scope>
    <source>
        <strain evidence="2 3">F188</strain>
    </source>
</reference>
<feature type="chain" id="PRO_5046785901" description="Allorecognition 2" evidence="1">
    <location>
        <begin position="22"/>
        <end position="152"/>
    </location>
</feature>
<evidence type="ECO:0000256" key="1">
    <source>
        <dbReference type="SAM" id="SignalP"/>
    </source>
</evidence>
<accession>A0ABU3E5H7</accession>
<evidence type="ECO:0000313" key="3">
    <source>
        <dbReference type="Proteomes" id="UP001261624"/>
    </source>
</evidence>
<dbReference type="PROSITE" id="PS51257">
    <property type="entry name" value="PROKAR_LIPOPROTEIN"/>
    <property type="match status" value="1"/>
</dbReference>
<sequence length="152" mass="17393">MKKKITCFYICLASFILSSCSGDNLYDFQDLSRHDDYIIEVEVNLKDPEADFSFRTVTFETNGYNKLLREGWAFNSSTTGPASPNTYFHRVAVKAYKTTGIEFFPGENIKEVTIQIYDLVNYYPIVKYTSSSPEAVSVFYNFETGEETINSL</sequence>
<feature type="signal peptide" evidence="1">
    <location>
        <begin position="1"/>
        <end position="21"/>
    </location>
</feature>
<comment type="caution">
    <text evidence="2">The sequence shown here is derived from an EMBL/GenBank/DDBJ whole genome shotgun (WGS) entry which is preliminary data.</text>
</comment>
<evidence type="ECO:0008006" key="4">
    <source>
        <dbReference type="Google" id="ProtNLM"/>
    </source>
</evidence>
<proteinExistence type="predicted"/>
<keyword evidence="1" id="KW-0732">Signal</keyword>
<dbReference type="EMBL" id="JAVRHM010000020">
    <property type="protein sequence ID" value="MDT0691180.1"/>
    <property type="molecule type" value="Genomic_DNA"/>
</dbReference>
<organism evidence="2 3">
    <name type="scientific">Autumnicola patrickiae</name>
    <dbReference type="NCBI Taxonomy" id="3075591"/>
    <lineage>
        <taxon>Bacteria</taxon>
        <taxon>Pseudomonadati</taxon>
        <taxon>Bacteroidota</taxon>
        <taxon>Flavobacteriia</taxon>
        <taxon>Flavobacteriales</taxon>
        <taxon>Flavobacteriaceae</taxon>
        <taxon>Autumnicola</taxon>
    </lineage>
</organism>